<evidence type="ECO:0000313" key="1">
    <source>
        <dbReference type="EMBL" id="MER9287197.1"/>
    </source>
</evidence>
<reference evidence="1 2" key="1">
    <citation type="journal article" date="2024" name="Proc. Natl. Acad. Sci. U.S.A.">
        <title>The evolutionary genomics of adaptation to stress in wild rhizobium bacteria.</title>
        <authorList>
            <person name="Kehlet-Delgado H."/>
            <person name="Montoya A.P."/>
            <person name="Jensen K.T."/>
            <person name="Wendlandt C.E."/>
            <person name="Dexheimer C."/>
            <person name="Roberts M."/>
            <person name="Torres Martinez L."/>
            <person name="Friesen M.L."/>
            <person name="Griffitts J.S."/>
            <person name="Porter S.S."/>
        </authorList>
    </citation>
    <scope>NUCLEOTIDE SEQUENCE [LARGE SCALE GENOMIC DNA]</scope>
    <source>
        <strain evidence="1 2">M0468</strain>
    </source>
</reference>
<name>A0ACC6T5L9_9HYPH</name>
<proteinExistence type="predicted"/>
<dbReference type="Proteomes" id="UP001480082">
    <property type="component" value="Unassembled WGS sequence"/>
</dbReference>
<comment type="caution">
    <text evidence="1">The sequence shown here is derived from an EMBL/GenBank/DDBJ whole genome shotgun (WGS) entry which is preliminary data.</text>
</comment>
<gene>
    <name evidence="1" type="ORF">NKI81_25165</name>
</gene>
<accession>A0ACC6T5L9</accession>
<protein>
    <submittedName>
        <fullName evidence="1">Gfo/Idh/MocA family oxidoreductase</fullName>
    </submittedName>
</protein>
<organism evidence="1 2">
    <name type="scientific">Mesorhizobium australicum</name>
    <dbReference type="NCBI Taxonomy" id="536018"/>
    <lineage>
        <taxon>Bacteria</taxon>
        <taxon>Pseudomonadati</taxon>
        <taxon>Pseudomonadota</taxon>
        <taxon>Alphaproteobacteria</taxon>
        <taxon>Hyphomicrobiales</taxon>
        <taxon>Phyllobacteriaceae</taxon>
        <taxon>Mesorhizobium</taxon>
    </lineage>
</organism>
<evidence type="ECO:0000313" key="2">
    <source>
        <dbReference type="Proteomes" id="UP001480082"/>
    </source>
</evidence>
<dbReference type="EMBL" id="JAMYRI010000018">
    <property type="protein sequence ID" value="MER9287197.1"/>
    <property type="molecule type" value="Genomic_DNA"/>
</dbReference>
<sequence>MAKKLGTGKLGVGVIGCGNISKAYFSLAPLFRGIEMRACADINMDAARARAKEFKLRAETVEDLLKADDIDIIVNLTIPAVHYEVSKQVLDAGKHVYSEKPFVLSLKEGQELKARAQKKGLRIGSAPDTFLGGAHQLVRELIDEGKLGKITSGTCHVMGHGMEHWHPNPDFFFQPGAGPVLDIGPYYITNLIQLIGPVKQVAAFATTPAKERTISSKPRAGEKIPVNTPTTIHGLLEFENGAVVTLNTSWDVWAHGHAPMELYGEAGTVFVPDPNFFGGDVRFTEEGKPVKKLPKWKHPLGIPNEMHGQGMMANYRTAGLADMALAIAEGRPHRCSMELALHAVDVMTGLLRSGETGKFVAMQTTCERPAALGVKPAKELLAKKK</sequence>
<keyword evidence="2" id="KW-1185">Reference proteome</keyword>